<dbReference type="Proteomes" id="UP000736328">
    <property type="component" value="Unassembled WGS sequence"/>
</dbReference>
<dbReference type="PANTHER" id="PTHR33490:SF3">
    <property type="entry name" value="CONSERVED INTEGRAL MEMBRANE PROTEIN"/>
    <property type="match status" value="1"/>
</dbReference>
<dbReference type="PANTHER" id="PTHR33490">
    <property type="entry name" value="BLR5614 PROTEIN-RELATED"/>
    <property type="match status" value="1"/>
</dbReference>
<dbReference type="EMBL" id="JACQXR010000004">
    <property type="protein sequence ID" value="MBI4725677.1"/>
    <property type="molecule type" value="Genomic_DNA"/>
</dbReference>
<dbReference type="Pfam" id="PF01841">
    <property type="entry name" value="Transglut_core"/>
    <property type="match status" value="1"/>
</dbReference>
<comment type="caution">
    <text evidence="2">The sequence shown here is derived from an EMBL/GenBank/DDBJ whole genome shotgun (WGS) entry which is preliminary data.</text>
</comment>
<evidence type="ECO:0000313" key="2">
    <source>
        <dbReference type="EMBL" id="MBI4725677.1"/>
    </source>
</evidence>
<accession>A0A933I6U9</accession>
<gene>
    <name evidence="2" type="ORF">HY768_00365</name>
</gene>
<dbReference type="SMART" id="SM00460">
    <property type="entry name" value="TGc"/>
    <property type="match status" value="1"/>
</dbReference>
<dbReference type="AlphaFoldDB" id="A0A933I6U9"/>
<dbReference type="InterPro" id="IPR038765">
    <property type="entry name" value="Papain-like_cys_pep_sf"/>
</dbReference>
<organism evidence="2 3">
    <name type="scientific">candidate division TA06 bacterium</name>
    <dbReference type="NCBI Taxonomy" id="2250710"/>
    <lineage>
        <taxon>Bacteria</taxon>
        <taxon>Bacteria division TA06</taxon>
    </lineage>
</organism>
<name>A0A933I6U9_UNCT6</name>
<proteinExistence type="predicted"/>
<evidence type="ECO:0000259" key="1">
    <source>
        <dbReference type="SMART" id="SM00460"/>
    </source>
</evidence>
<evidence type="ECO:0000313" key="3">
    <source>
        <dbReference type="Proteomes" id="UP000736328"/>
    </source>
</evidence>
<feature type="domain" description="Transglutaminase-like" evidence="1">
    <location>
        <begin position="389"/>
        <end position="448"/>
    </location>
</feature>
<dbReference type="SUPFAM" id="SSF54001">
    <property type="entry name" value="Cysteine proteinases"/>
    <property type="match status" value="1"/>
</dbReference>
<protein>
    <submittedName>
        <fullName evidence="2">Lasso peptide biosynthesis protein</fullName>
    </submittedName>
</protein>
<sequence length="487" mass="53693">MSKKALYLMLLGLVWSGSLVWFGLGRAGCQPAEHKVRPRALSDSEQWHGIYYQYQKIGHSVTLTRVLTQGGQAVSNKSLMRLPLMGEVRQVSTVLNYELDRNYRLTSFEFKMAGAAEISVKGRVQGKQLSLEILSNGQSQSAELDIPGSIVMPEALEPMLIGKSLTPGKEYDFSVFDPASMAVVPLLVKVIGPDSILLEGRWTQATKLEISFSGSKSHAWVDSLGQTVKEDGPLGITMIRQTKEQALALPKDFPEMDLLSNIAVPALNGGLPKARETERMVIAISGVSLKELDVSGGRQAITDSQKQIVQITTEQTSELQPVNGKPDKLEEYLMPTVLIQSEDEDVKQLALKLTKGLTDPWQKALVLEKWVYENLEKTMTVSLPSAVEVLQSRRGDCNEHATLFAALARAAGLPAKICLGVVYLDGKFYYHAWNSVYCGKWIELDPTFGQAPADAARLRLVEGDLSQQTRLLSAFGNLKIEILEHRP</sequence>
<reference evidence="2" key="1">
    <citation type="submission" date="2020-07" db="EMBL/GenBank/DDBJ databases">
        <title>Huge and variable diversity of episymbiotic CPR bacteria and DPANN archaea in groundwater ecosystems.</title>
        <authorList>
            <person name="He C.Y."/>
            <person name="Keren R."/>
            <person name="Whittaker M."/>
            <person name="Farag I.F."/>
            <person name="Doudna J."/>
            <person name="Cate J.H.D."/>
            <person name="Banfield J.F."/>
        </authorList>
    </citation>
    <scope>NUCLEOTIDE SEQUENCE</scope>
    <source>
        <strain evidence="2">NC_groundwater_1520_Pr4_B-0.1um_53_5</strain>
    </source>
</reference>
<dbReference type="Gene3D" id="3.10.620.30">
    <property type="match status" value="1"/>
</dbReference>
<dbReference type="InterPro" id="IPR002931">
    <property type="entry name" value="Transglutaminase-like"/>
</dbReference>